<feature type="non-terminal residue" evidence="1">
    <location>
        <position position="264"/>
    </location>
</feature>
<dbReference type="SUPFAM" id="SSF49899">
    <property type="entry name" value="Concanavalin A-like lectins/glucanases"/>
    <property type="match status" value="1"/>
</dbReference>
<accession>X0UM70</accession>
<dbReference type="EMBL" id="BARS01029017">
    <property type="protein sequence ID" value="GAG00387.1"/>
    <property type="molecule type" value="Genomic_DNA"/>
</dbReference>
<dbReference type="InterPro" id="IPR015305">
    <property type="entry name" value="DUF1961"/>
</dbReference>
<evidence type="ECO:0008006" key="2">
    <source>
        <dbReference type="Google" id="ProtNLM"/>
    </source>
</evidence>
<reference evidence="1" key="1">
    <citation type="journal article" date="2014" name="Front. Microbiol.">
        <title>High frequency of phylogenetically diverse reductive dehalogenase-homologous genes in deep subseafloor sedimentary metagenomes.</title>
        <authorList>
            <person name="Kawai M."/>
            <person name="Futagami T."/>
            <person name="Toyoda A."/>
            <person name="Takaki Y."/>
            <person name="Nishi S."/>
            <person name="Hori S."/>
            <person name="Arai W."/>
            <person name="Tsubouchi T."/>
            <person name="Morono Y."/>
            <person name="Uchiyama I."/>
            <person name="Ito T."/>
            <person name="Fujiyama A."/>
            <person name="Inagaki F."/>
            <person name="Takami H."/>
        </authorList>
    </citation>
    <scope>NUCLEOTIDE SEQUENCE</scope>
    <source>
        <strain evidence="1">Expedition CK06-06</strain>
    </source>
</reference>
<protein>
    <recommendedName>
        <fullName evidence="2">3-keto-disaccharide hydrolase domain-containing protein</fullName>
    </recommendedName>
</protein>
<comment type="caution">
    <text evidence="1">The sequence shown here is derived from an EMBL/GenBank/DDBJ whole genome shotgun (WGS) entry which is preliminary data.</text>
</comment>
<gene>
    <name evidence="1" type="ORF">S01H1_45412</name>
</gene>
<name>X0UM70_9ZZZZ</name>
<feature type="non-terminal residue" evidence="1">
    <location>
        <position position="1"/>
    </location>
</feature>
<dbReference type="Pfam" id="PF09224">
    <property type="entry name" value="DUF1961"/>
    <property type="match status" value="1"/>
</dbReference>
<dbReference type="InterPro" id="IPR013320">
    <property type="entry name" value="ConA-like_dom_sf"/>
</dbReference>
<proteinExistence type="predicted"/>
<dbReference type="AlphaFoldDB" id="X0UM70"/>
<dbReference type="Gene3D" id="2.60.120.200">
    <property type="match status" value="1"/>
</dbReference>
<sequence length="264" mass="29896">LLDTDGDGYTALEESLNQTDPNAYGRIPEIMQQQDHERKMGVHSLAANETPTDVAKGELLYRCAFDTPQSVADWTMEGVGELAFSDDGRMTMWSPDEEYHHVFWAPVTLPDRFVAEWEYQNLKPEAGLCIVFFAATGKDGQDIFSPDLVKRDATFSQYTNGDIRCYHISYMANNPGHELDRDTSNLRKNPSKHLVATGPIAVRASDTEVHRLQLVKDGRHIRMSIDGRPVIDWVDDGRFGSALTSGRLGLRQMKWTRARYRNLC</sequence>
<organism evidence="1">
    <name type="scientific">marine sediment metagenome</name>
    <dbReference type="NCBI Taxonomy" id="412755"/>
    <lineage>
        <taxon>unclassified sequences</taxon>
        <taxon>metagenomes</taxon>
        <taxon>ecological metagenomes</taxon>
    </lineage>
</organism>
<evidence type="ECO:0000313" key="1">
    <source>
        <dbReference type="EMBL" id="GAG00387.1"/>
    </source>
</evidence>